<dbReference type="PANTHER" id="PTHR27005:SF461">
    <property type="entry name" value="PROTEIN KINASE DOMAIN-CONTAINING PROTEIN"/>
    <property type="match status" value="1"/>
</dbReference>
<reference evidence="16 17" key="1">
    <citation type="journal article" date="2010" name="Nature">
        <title>Genome sequencing and analysis of the model grass Brachypodium distachyon.</title>
        <authorList>
            <consortium name="International Brachypodium Initiative"/>
        </authorList>
    </citation>
    <scope>NUCLEOTIDE SEQUENCE [LARGE SCALE GENOMIC DNA]</scope>
    <source>
        <strain evidence="16 17">Bd21</strain>
    </source>
</reference>
<evidence type="ECO:0000256" key="12">
    <source>
        <dbReference type="SAM" id="Phobius"/>
    </source>
</evidence>
<evidence type="ECO:0000259" key="15">
    <source>
        <dbReference type="PROSITE" id="PS50026"/>
    </source>
</evidence>
<keyword evidence="8" id="KW-1015">Disulfide bond</keyword>
<evidence type="ECO:0000313" key="17">
    <source>
        <dbReference type="EnsemblPlants" id="KQJ81801"/>
    </source>
</evidence>
<evidence type="ECO:0000256" key="10">
    <source>
        <dbReference type="PROSITE-ProRule" id="PRU00076"/>
    </source>
</evidence>
<keyword evidence="12" id="KW-1133">Transmembrane helix</keyword>
<dbReference type="KEGG" id="bdi:100830486"/>
<dbReference type="GO" id="GO:0005524">
    <property type="term" value="F:ATP binding"/>
    <property type="evidence" value="ECO:0007669"/>
    <property type="project" value="UniProtKB-UniRule"/>
</dbReference>
<keyword evidence="5 11" id="KW-0547">Nucleotide-binding</keyword>
<proteinExistence type="predicted"/>
<keyword evidence="4 13" id="KW-0732">Signal</keyword>
<evidence type="ECO:0000256" key="7">
    <source>
        <dbReference type="ARBA" id="ARBA00022840"/>
    </source>
</evidence>
<keyword evidence="9" id="KW-0325">Glycoprotein</keyword>
<reference evidence="17" key="3">
    <citation type="submission" date="2018-08" db="UniProtKB">
        <authorList>
            <consortium name="EnsemblPlants"/>
        </authorList>
    </citation>
    <scope>IDENTIFICATION</scope>
    <source>
        <strain evidence="17">cv. Bd21</strain>
    </source>
</reference>
<accession>I1IW65</accession>
<dbReference type="OrthoDB" id="629019at2759"/>
<dbReference type="SMART" id="SM00181">
    <property type="entry name" value="EGF"/>
    <property type="match status" value="2"/>
</dbReference>
<dbReference type="Proteomes" id="UP000008810">
    <property type="component" value="Chromosome 5"/>
</dbReference>
<reference evidence="16" key="2">
    <citation type="submission" date="2017-06" db="EMBL/GenBank/DDBJ databases">
        <title>WGS assembly of Brachypodium distachyon.</title>
        <authorList>
            <consortium name="The International Brachypodium Initiative"/>
            <person name="Lucas S."/>
            <person name="Harmon-Smith M."/>
            <person name="Lail K."/>
            <person name="Tice H."/>
            <person name="Grimwood J."/>
            <person name="Bruce D."/>
            <person name="Barry K."/>
            <person name="Shu S."/>
            <person name="Lindquist E."/>
            <person name="Wang M."/>
            <person name="Pitluck S."/>
            <person name="Vogel J.P."/>
            <person name="Garvin D.F."/>
            <person name="Mockler T.C."/>
            <person name="Schmutz J."/>
            <person name="Rokhsar D."/>
            <person name="Bevan M.W."/>
        </authorList>
    </citation>
    <scope>NUCLEOTIDE SEQUENCE</scope>
    <source>
        <strain evidence="16">Bd21</strain>
    </source>
</reference>
<feature type="transmembrane region" description="Helical" evidence="12">
    <location>
        <begin position="341"/>
        <end position="365"/>
    </location>
</feature>
<evidence type="ECO:0008006" key="19">
    <source>
        <dbReference type="Google" id="ProtNLM"/>
    </source>
</evidence>
<feature type="binding site" evidence="11">
    <location>
        <position position="430"/>
    </location>
    <ligand>
        <name>ATP</name>
        <dbReference type="ChEBI" id="CHEBI:30616"/>
    </ligand>
</feature>
<dbReference type="CDD" id="cd00054">
    <property type="entry name" value="EGF_CA"/>
    <property type="match status" value="1"/>
</dbReference>
<dbReference type="PROSITE" id="PS50026">
    <property type="entry name" value="EGF_3"/>
    <property type="match status" value="1"/>
</dbReference>
<evidence type="ECO:0000256" key="13">
    <source>
        <dbReference type="SAM" id="SignalP"/>
    </source>
</evidence>
<feature type="domain" description="EGF-like" evidence="15">
    <location>
        <begin position="294"/>
        <end position="336"/>
    </location>
</feature>
<dbReference type="InterPro" id="IPR011009">
    <property type="entry name" value="Kinase-like_dom_sf"/>
</dbReference>
<dbReference type="STRING" id="15368.I1IW65"/>
<keyword evidence="12" id="KW-0472">Membrane</keyword>
<dbReference type="GO" id="GO:0004674">
    <property type="term" value="F:protein serine/threonine kinase activity"/>
    <property type="evidence" value="ECO:0007669"/>
    <property type="project" value="UniProtKB-KW"/>
</dbReference>
<dbReference type="EMBL" id="CM000884">
    <property type="protein sequence ID" value="KQJ81801.1"/>
    <property type="molecule type" value="Genomic_DNA"/>
</dbReference>
<feature type="signal peptide" evidence="13">
    <location>
        <begin position="1"/>
        <end position="21"/>
    </location>
</feature>
<dbReference type="PROSITE" id="PS01187">
    <property type="entry name" value="EGF_CA"/>
    <property type="match status" value="1"/>
</dbReference>
<dbReference type="InterPro" id="IPR045274">
    <property type="entry name" value="WAK-like"/>
</dbReference>
<dbReference type="PROSITE" id="PS00107">
    <property type="entry name" value="PROTEIN_KINASE_ATP"/>
    <property type="match status" value="1"/>
</dbReference>
<dbReference type="GO" id="GO:0030247">
    <property type="term" value="F:polysaccharide binding"/>
    <property type="evidence" value="ECO:0007669"/>
    <property type="project" value="InterPro"/>
</dbReference>
<dbReference type="InterPro" id="IPR025287">
    <property type="entry name" value="WAK_GUB"/>
</dbReference>
<dbReference type="InterPro" id="IPR018097">
    <property type="entry name" value="EGF_Ca-bd_CS"/>
</dbReference>
<dbReference type="Gramene" id="KQJ81801">
    <property type="protein sequence ID" value="KQJ81801"/>
    <property type="gene ID" value="BRADI_5g03180v3"/>
</dbReference>
<evidence type="ECO:0000259" key="14">
    <source>
        <dbReference type="PROSITE" id="PS50011"/>
    </source>
</evidence>
<dbReference type="PANTHER" id="PTHR27005">
    <property type="entry name" value="WALL-ASSOCIATED RECEPTOR KINASE-LIKE 21"/>
    <property type="match status" value="1"/>
</dbReference>
<dbReference type="Gene3D" id="1.10.510.10">
    <property type="entry name" value="Transferase(Phosphotransferase) domain 1"/>
    <property type="match status" value="1"/>
</dbReference>
<keyword evidence="7 11" id="KW-0067">ATP-binding</keyword>
<comment type="subcellular location">
    <subcellularLocation>
        <location evidence="1">Membrane</location>
        <topology evidence="1">Single-pass type I membrane protein</topology>
    </subcellularLocation>
</comment>
<dbReference type="FunFam" id="1.10.510.10:FF:000474">
    <property type="entry name" value="Wall-associated receptor kinase 3"/>
    <property type="match status" value="1"/>
</dbReference>
<dbReference type="GO" id="GO:0005886">
    <property type="term" value="C:plasma membrane"/>
    <property type="evidence" value="ECO:0000318"/>
    <property type="project" value="GO_Central"/>
</dbReference>
<evidence type="ECO:0000313" key="18">
    <source>
        <dbReference type="Proteomes" id="UP000008810"/>
    </source>
</evidence>
<keyword evidence="12" id="KW-0812">Transmembrane</keyword>
<feature type="chain" id="PRO_5014095558" description="Protein kinase domain-containing protein" evidence="13">
    <location>
        <begin position="22"/>
        <end position="686"/>
    </location>
</feature>
<dbReference type="Gene3D" id="3.30.200.20">
    <property type="entry name" value="Phosphorylase Kinase, domain 1"/>
    <property type="match status" value="1"/>
</dbReference>
<dbReference type="HOGENOM" id="CLU_000288_43_5_1"/>
<evidence type="ECO:0000256" key="8">
    <source>
        <dbReference type="ARBA" id="ARBA00023157"/>
    </source>
</evidence>
<dbReference type="SUPFAM" id="SSF56112">
    <property type="entry name" value="Protein kinase-like (PK-like)"/>
    <property type="match status" value="1"/>
</dbReference>
<keyword evidence="2" id="KW-0723">Serine/threonine-protein kinase</keyword>
<dbReference type="InterPro" id="IPR000742">
    <property type="entry name" value="EGF"/>
</dbReference>
<dbReference type="InterPro" id="IPR000719">
    <property type="entry name" value="Prot_kinase_dom"/>
</dbReference>
<dbReference type="InterPro" id="IPR000152">
    <property type="entry name" value="EGF-type_Asp/Asn_hydroxyl_site"/>
</dbReference>
<evidence type="ECO:0000256" key="6">
    <source>
        <dbReference type="ARBA" id="ARBA00022777"/>
    </source>
</evidence>
<organism evidence="16">
    <name type="scientific">Brachypodium distachyon</name>
    <name type="common">Purple false brome</name>
    <name type="synonym">Trachynia distachya</name>
    <dbReference type="NCBI Taxonomy" id="15368"/>
    <lineage>
        <taxon>Eukaryota</taxon>
        <taxon>Viridiplantae</taxon>
        <taxon>Streptophyta</taxon>
        <taxon>Embryophyta</taxon>
        <taxon>Tracheophyta</taxon>
        <taxon>Spermatophyta</taxon>
        <taxon>Magnoliopsida</taxon>
        <taxon>Liliopsida</taxon>
        <taxon>Poales</taxon>
        <taxon>Poaceae</taxon>
        <taxon>BOP clade</taxon>
        <taxon>Pooideae</taxon>
        <taxon>Stipodae</taxon>
        <taxon>Brachypodieae</taxon>
        <taxon>Brachypodium</taxon>
    </lineage>
</organism>
<evidence type="ECO:0000256" key="11">
    <source>
        <dbReference type="PROSITE-ProRule" id="PRU10141"/>
    </source>
</evidence>
<dbReference type="AlphaFoldDB" id="I1IW65"/>
<dbReference type="OMA" id="MHSEANA"/>
<keyword evidence="3" id="KW-0808">Transferase</keyword>
<feature type="domain" description="Protein kinase" evidence="14">
    <location>
        <begin position="402"/>
        <end position="679"/>
    </location>
</feature>
<dbReference type="InterPro" id="IPR001881">
    <property type="entry name" value="EGF-like_Ca-bd_dom"/>
</dbReference>
<dbReference type="Gene3D" id="2.10.25.10">
    <property type="entry name" value="Laminin"/>
    <property type="match status" value="1"/>
</dbReference>
<dbReference type="EnsemblPlants" id="KQJ81801">
    <property type="protein sequence ID" value="KQJ81801"/>
    <property type="gene ID" value="BRADI_5g03180v3"/>
</dbReference>
<dbReference type="Pfam" id="PF00069">
    <property type="entry name" value="Pkinase"/>
    <property type="match status" value="1"/>
</dbReference>
<evidence type="ECO:0000313" key="16">
    <source>
        <dbReference type="EMBL" id="KQJ81801.1"/>
    </source>
</evidence>
<dbReference type="PROSITE" id="PS50011">
    <property type="entry name" value="PROTEIN_KINASE_DOM"/>
    <property type="match status" value="1"/>
</dbReference>
<evidence type="ECO:0000256" key="5">
    <source>
        <dbReference type="ARBA" id="ARBA00022741"/>
    </source>
</evidence>
<evidence type="ECO:0000256" key="1">
    <source>
        <dbReference type="ARBA" id="ARBA00004479"/>
    </source>
</evidence>
<comment type="caution">
    <text evidence="10">Lacks conserved residue(s) required for the propagation of feature annotation.</text>
</comment>
<dbReference type="SMART" id="SM00220">
    <property type="entry name" value="S_TKc"/>
    <property type="match status" value="1"/>
</dbReference>
<dbReference type="GeneID" id="100830486"/>
<dbReference type="PROSITE" id="PS00010">
    <property type="entry name" value="ASX_HYDROXYL"/>
    <property type="match status" value="1"/>
</dbReference>
<dbReference type="FunFam" id="3.30.200.20:FF:000337">
    <property type="entry name" value="Wall-associated receptor kinase 3"/>
    <property type="match status" value="1"/>
</dbReference>
<dbReference type="RefSeq" id="XP_003581033.1">
    <property type="nucleotide sequence ID" value="XM_003580985.3"/>
</dbReference>
<keyword evidence="10" id="KW-0245">EGF-like domain</keyword>
<dbReference type="Pfam" id="PF13947">
    <property type="entry name" value="GUB_WAK_bind"/>
    <property type="match status" value="1"/>
</dbReference>
<keyword evidence="18" id="KW-1185">Reference proteome</keyword>
<dbReference type="GO" id="GO:0007166">
    <property type="term" value="P:cell surface receptor signaling pathway"/>
    <property type="evidence" value="ECO:0000318"/>
    <property type="project" value="GO_Central"/>
</dbReference>
<dbReference type="GO" id="GO:0005509">
    <property type="term" value="F:calcium ion binding"/>
    <property type="evidence" value="ECO:0007669"/>
    <property type="project" value="InterPro"/>
</dbReference>
<dbReference type="InterPro" id="IPR017441">
    <property type="entry name" value="Protein_kinase_ATP_BS"/>
</dbReference>
<dbReference type="eggNOG" id="ENOG502QQPF">
    <property type="taxonomic scope" value="Eukaryota"/>
</dbReference>
<sequence length="686" mass="75290">MSTALSFSLAALLLLMAGTGGSETAVTPGCQTSCGSVNIPYPFGIGMGCFRKGFEIDCVDNGPVLAGTPLRVLHLSVDPDVSQVMLPVGWQCYNASDPSYVEVQSNAESEMNKDGVYRISNTRNMLVIIGCNTVGFTVSRRTEGSSYSYAYYTGCMSFCNDSASAEDRLCAGVGCCHVDIPPGLTDNYFDFRTYDHTTMMDYSPCDYAFLADRTNYTFRRSDLRMDRNRTSPVWLDWAIRDNSSGGAILSCANATMACVSAHSDCVDSPNGPGYNCKCSKGFQGNAYVVNGCNNINECADNANYPCYGVCKDTQGSYRCTCHPGYRSNDPRTERCTPIFPLAAQISIGAIGGVLVLAFLSFGFVIHKEKKKTSEFYEKNGGRILEGAKNIKIFKEQDLKPILKKFNFIGKGAFGEVYKGVLNEENVAVKKPISCIVLEDKKAANEGSNSKNQFANEVIIQSRVIHKNIVRLIGCCLEVDSPMLVYEFVSRGSLDDILYDKKESLSLDVRVSIAAESARGLSYMHSEANATPILHGDVKPANILLDDNLMPKISDFGISRLILRDKTHTKLVIGDQTYMDPVYLQEGLLTEKSDVYSFGVVILELISRKKATHSDGNSLVKSFLDVHKKGKKATELFDEDIAVQGDMERLDSLAEMAVECLNLDVAKRPSMTQVAQRLLILNPSRRS</sequence>
<evidence type="ECO:0000256" key="2">
    <source>
        <dbReference type="ARBA" id="ARBA00022527"/>
    </source>
</evidence>
<name>I1IW65_BRADI</name>
<evidence type="ECO:0000256" key="9">
    <source>
        <dbReference type="ARBA" id="ARBA00023180"/>
    </source>
</evidence>
<dbReference type="SUPFAM" id="SSF57196">
    <property type="entry name" value="EGF/Laminin"/>
    <property type="match status" value="1"/>
</dbReference>
<evidence type="ECO:0000256" key="3">
    <source>
        <dbReference type="ARBA" id="ARBA00022679"/>
    </source>
</evidence>
<gene>
    <name evidence="17" type="primary">LOC100830486</name>
    <name evidence="16" type="ORF">BRADI_5g03180v3</name>
</gene>
<dbReference type="SMART" id="SM00179">
    <property type="entry name" value="EGF_CA"/>
    <property type="match status" value="1"/>
</dbReference>
<dbReference type="PROSITE" id="PS00108">
    <property type="entry name" value="PROTEIN_KINASE_ST"/>
    <property type="match status" value="1"/>
</dbReference>
<evidence type="ECO:0000256" key="4">
    <source>
        <dbReference type="ARBA" id="ARBA00022729"/>
    </source>
</evidence>
<protein>
    <recommendedName>
        <fullName evidence="19">Protein kinase domain-containing protein</fullName>
    </recommendedName>
</protein>
<keyword evidence="6" id="KW-0418">Kinase</keyword>
<dbReference type="InterPro" id="IPR008271">
    <property type="entry name" value="Ser/Thr_kinase_AS"/>
</dbReference>